<dbReference type="GO" id="GO:0005737">
    <property type="term" value="C:cytoplasm"/>
    <property type="evidence" value="ECO:0007669"/>
    <property type="project" value="TreeGrafter"/>
</dbReference>
<dbReference type="GO" id="GO:0016831">
    <property type="term" value="F:carboxy-lyase activity"/>
    <property type="evidence" value="ECO:0007669"/>
    <property type="project" value="InterPro"/>
</dbReference>
<dbReference type="AlphaFoldDB" id="A0A921AXU4"/>
<dbReference type="CDD" id="cd01292">
    <property type="entry name" value="metallo-dependent_hydrolases"/>
    <property type="match status" value="1"/>
</dbReference>
<dbReference type="Proteomes" id="UP000698963">
    <property type="component" value="Unassembled WGS sequence"/>
</dbReference>
<dbReference type="InterPro" id="IPR006680">
    <property type="entry name" value="Amidohydro-rel"/>
</dbReference>
<reference evidence="3" key="2">
    <citation type="submission" date="2021-09" db="EMBL/GenBank/DDBJ databases">
        <authorList>
            <person name="Gilroy R."/>
        </authorList>
    </citation>
    <scope>NUCLEOTIDE SEQUENCE</scope>
    <source>
        <strain evidence="3">ChiGjej2B2-19336</strain>
    </source>
</reference>
<sequence length="262" mass="29912">MFVDFHTHVFHPRIAEKAKMKLAEHYRLFCRCKGTPEDLLLRAGRAGIDHCVALCAATSALQVRPCNAYACYLQNNYPRITAFGSLHPDCADWKKELDKLRASGVRGIKLHPDFQHFRLDDKRLFPMFEEAQKDFIFLIHIGDSLPPEENPSCPYKMAAILDAFPRLNVIAAHLGGFRQWKYALDALAGRDVWMDTSSCMKEIPGDVLRAILKKHPRERLVFGTDYPIMDPQDEIDALQRRTRFSDAEVDEILGNGTHLLFG</sequence>
<keyword evidence="1" id="KW-0456">Lyase</keyword>
<dbReference type="GO" id="GO:0016787">
    <property type="term" value="F:hydrolase activity"/>
    <property type="evidence" value="ECO:0007669"/>
    <property type="project" value="InterPro"/>
</dbReference>
<gene>
    <name evidence="3" type="ORF">K8W16_10520</name>
</gene>
<dbReference type="EMBL" id="DYZA01000214">
    <property type="protein sequence ID" value="HJD98064.1"/>
    <property type="molecule type" value="Genomic_DNA"/>
</dbReference>
<name>A0A921AXU4_9BACT</name>
<dbReference type="InterPro" id="IPR032466">
    <property type="entry name" value="Metal_Hydrolase"/>
</dbReference>
<dbReference type="GO" id="GO:0019748">
    <property type="term" value="P:secondary metabolic process"/>
    <property type="evidence" value="ECO:0007669"/>
    <property type="project" value="TreeGrafter"/>
</dbReference>
<accession>A0A921AXU4</accession>
<dbReference type="Pfam" id="PF04909">
    <property type="entry name" value="Amidohydro_2"/>
    <property type="match status" value="1"/>
</dbReference>
<proteinExistence type="predicted"/>
<evidence type="ECO:0000313" key="4">
    <source>
        <dbReference type="Proteomes" id="UP000698963"/>
    </source>
</evidence>
<feature type="domain" description="Amidohydrolase-related" evidence="2">
    <location>
        <begin position="3"/>
        <end position="254"/>
    </location>
</feature>
<dbReference type="PANTHER" id="PTHR21240:SF28">
    <property type="entry name" value="ISO-OROTATE DECARBOXYLASE (EUROFUNG)"/>
    <property type="match status" value="1"/>
</dbReference>
<dbReference type="Gene3D" id="3.20.20.140">
    <property type="entry name" value="Metal-dependent hydrolases"/>
    <property type="match status" value="1"/>
</dbReference>
<protein>
    <submittedName>
        <fullName evidence="3">Amidohydrolase family protein</fullName>
    </submittedName>
</protein>
<reference evidence="3" key="1">
    <citation type="journal article" date="2021" name="PeerJ">
        <title>Extensive microbial diversity within the chicken gut microbiome revealed by metagenomics and culture.</title>
        <authorList>
            <person name="Gilroy R."/>
            <person name="Ravi A."/>
            <person name="Getino M."/>
            <person name="Pursley I."/>
            <person name="Horton D.L."/>
            <person name="Alikhan N.F."/>
            <person name="Baker D."/>
            <person name="Gharbi K."/>
            <person name="Hall N."/>
            <person name="Watson M."/>
            <person name="Adriaenssens E.M."/>
            <person name="Foster-Nyarko E."/>
            <person name="Jarju S."/>
            <person name="Secka A."/>
            <person name="Antonio M."/>
            <person name="Oren A."/>
            <person name="Chaudhuri R.R."/>
            <person name="La Ragione R."/>
            <person name="Hildebrand F."/>
            <person name="Pallen M.J."/>
        </authorList>
    </citation>
    <scope>NUCLEOTIDE SEQUENCE</scope>
    <source>
        <strain evidence="3">ChiGjej2B2-19336</strain>
    </source>
</reference>
<dbReference type="SUPFAM" id="SSF51556">
    <property type="entry name" value="Metallo-dependent hydrolases"/>
    <property type="match status" value="1"/>
</dbReference>
<evidence type="ECO:0000256" key="1">
    <source>
        <dbReference type="ARBA" id="ARBA00023239"/>
    </source>
</evidence>
<evidence type="ECO:0000313" key="3">
    <source>
        <dbReference type="EMBL" id="HJD98064.1"/>
    </source>
</evidence>
<comment type="caution">
    <text evidence="3">The sequence shown here is derived from an EMBL/GenBank/DDBJ whole genome shotgun (WGS) entry which is preliminary data.</text>
</comment>
<dbReference type="RefSeq" id="WP_304123443.1">
    <property type="nucleotide sequence ID" value="NZ_DYZA01000214.1"/>
</dbReference>
<evidence type="ECO:0000259" key="2">
    <source>
        <dbReference type="Pfam" id="PF04909"/>
    </source>
</evidence>
<dbReference type="InterPro" id="IPR032465">
    <property type="entry name" value="ACMSD"/>
</dbReference>
<dbReference type="PANTHER" id="PTHR21240">
    <property type="entry name" value="2-AMINO-3-CARBOXYLMUCONATE-6-SEMIALDEHYDE DECARBOXYLASE"/>
    <property type="match status" value="1"/>
</dbReference>
<organism evidence="3 4">
    <name type="scientific">Mailhella massiliensis</name>
    <dbReference type="NCBI Taxonomy" id="1903261"/>
    <lineage>
        <taxon>Bacteria</taxon>
        <taxon>Pseudomonadati</taxon>
        <taxon>Thermodesulfobacteriota</taxon>
        <taxon>Desulfovibrionia</taxon>
        <taxon>Desulfovibrionales</taxon>
        <taxon>Desulfovibrionaceae</taxon>
        <taxon>Mailhella</taxon>
    </lineage>
</organism>